<dbReference type="EMBL" id="CADCTY010001418">
    <property type="protein sequence ID" value="CAA9369876.1"/>
    <property type="molecule type" value="Genomic_DNA"/>
</dbReference>
<reference evidence="1" key="1">
    <citation type="submission" date="2020-02" db="EMBL/GenBank/DDBJ databases">
        <authorList>
            <person name="Meier V. D."/>
        </authorList>
    </citation>
    <scope>NUCLEOTIDE SEQUENCE</scope>
    <source>
        <strain evidence="1">AVDCRST_MAG94</strain>
    </source>
</reference>
<dbReference type="AlphaFoldDB" id="A0A6J4MVG9"/>
<feature type="non-terminal residue" evidence="1">
    <location>
        <position position="1"/>
    </location>
</feature>
<accession>A0A6J4MVG9</accession>
<gene>
    <name evidence="1" type="ORF">AVDCRST_MAG94-4077</name>
</gene>
<protein>
    <submittedName>
        <fullName evidence="1">Uncharacterized protein</fullName>
    </submittedName>
</protein>
<sequence>ELATQRISALDLNVCPPIFQ</sequence>
<organism evidence="1">
    <name type="scientific">uncultured Leptolyngbya sp</name>
    <dbReference type="NCBI Taxonomy" id="332963"/>
    <lineage>
        <taxon>Bacteria</taxon>
        <taxon>Bacillati</taxon>
        <taxon>Cyanobacteriota</taxon>
        <taxon>Cyanophyceae</taxon>
        <taxon>Leptolyngbyales</taxon>
        <taxon>Leptolyngbyaceae</taxon>
        <taxon>Leptolyngbya group</taxon>
        <taxon>Leptolyngbya</taxon>
        <taxon>environmental samples</taxon>
    </lineage>
</organism>
<name>A0A6J4MVG9_9CYAN</name>
<evidence type="ECO:0000313" key="1">
    <source>
        <dbReference type="EMBL" id="CAA9369876.1"/>
    </source>
</evidence>
<proteinExistence type="predicted"/>
<feature type="non-terminal residue" evidence="1">
    <location>
        <position position="20"/>
    </location>
</feature>